<dbReference type="Proteomes" id="UP001642464">
    <property type="component" value="Unassembled WGS sequence"/>
</dbReference>
<dbReference type="SUPFAM" id="SSF50630">
    <property type="entry name" value="Acid proteases"/>
    <property type="match status" value="1"/>
</dbReference>
<evidence type="ECO:0000313" key="2">
    <source>
        <dbReference type="Proteomes" id="UP001642464"/>
    </source>
</evidence>
<evidence type="ECO:0000313" key="1">
    <source>
        <dbReference type="EMBL" id="CAK9045238.1"/>
    </source>
</evidence>
<proteinExistence type="predicted"/>
<protein>
    <submittedName>
        <fullName evidence="1">Pepsin A-1</fullName>
    </submittedName>
</protein>
<comment type="caution">
    <text evidence="1">The sequence shown here is derived from an EMBL/GenBank/DDBJ whole genome shotgun (WGS) entry which is preliminary data.</text>
</comment>
<dbReference type="InterPro" id="IPR021109">
    <property type="entry name" value="Peptidase_aspartic_dom_sf"/>
</dbReference>
<organism evidence="1 2">
    <name type="scientific">Durusdinium trenchii</name>
    <dbReference type="NCBI Taxonomy" id="1381693"/>
    <lineage>
        <taxon>Eukaryota</taxon>
        <taxon>Sar</taxon>
        <taxon>Alveolata</taxon>
        <taxon>Dinophyceae</taxon>
        <taxon>Suessiales</taxon>
        <taxon>Symbiodiniaceae</taxon>
        <taxon>Durusdinium</taxon>
    </lineage>
</organism>
<keyword evidence="2" id="KW-1185">Reference proteome</keyword>
<name>A0ABP0M150_9DINO</name>
<accession>A0ABP0M150</accession>
<dbReference type="EMBL" id="CAXAMM010019244">
    <property type="protein sequence ID" value="CAK9045238.1"/>
    <property type="molecule type" value="Genomic_DNA"/>
</dbReference>
<sequence>MPHAAFVVAKERYHQQACVRQRPETITYVINGRHFDFKPEHYTRPLHGHSTACPIMLTSALNVSNKHGPLFLAGQVWLRRVFTVFHKGTTTRTPITQRDETATIQLAEHNPAYGPSLAEMEARALLQEGQGLSLRESIRRIASP</sequence>
<reference evidence="1 2" key="1">
    <citation type="submission" date="2024-02" db="EMBL/GenBank/DDBJ databases">
        <authorList>
            <person name="Chen Y."/>
            <person name="Shah S."/>
            <person name="Dougan E. K."/>
            <person name="Thang M."/>
            <person name="Chan C."/>
        </authorList>
    </citation>
    <scope>NUCLEOTIDE SEQUENCE [LARGE SCALE GENOMIC DNA]</scope>
</reference>
<gene>
    <name evidence="1" type="ORF">SCF082_LOCUS25581</name>
</gene>
<dbReference type="Gene3D" id="2.40.70.10">
    <property type="entry name" value="Acid Proteases"/>
    <property type="match status" value="1"/>
</dbReference>